<proteinExistence type="predicted"/>
<comment type="caution">
    <text evidence="2">The sequence shown here is derived from an EMBL/GenBank/DDBJ whole genome shotgun (WGS) entry which is preliminary data.</text>
</comment>
<accession>A0ABD0SGW7</accession>
<evidence type="ECO:0000256" key="1">
    <source>
        <dbReference type="SAM" id="Phobius"/>
    </source>
</evidence>
<dbReference type="EMBL" id="JBEDNZ010000021">
    <property type="protein sequence ID" value="KAL0819080.1"/>
    <property type="molecule type" value="Genomic_DNA"/>
</dbReference>
<gene>
    <name evidence="2" type="ORF">ABMA28_008351</name>
</gene>
<dbReference type="Proteomes" id="UP001549921">
    <property type="component" value="Unassembled WGS sequence"/>
</dbReference>
<sequence length="56" mass="6474">MSYNHPPSKLNCTLLRSCETRYYFKCVCAVRLLLYLVFCVAARKPTGKQSDPDRLC</sequence>
<keyword evidence="1" id="KW-1133">Transmembrane helix</keyword>
<keyword evidence="1" id="KW-0472">Membrane</keyword>
<evidence type="ECO:0000313" key="2">
    <source>
        <dbReference type="EMBL" id="KAL0819080.1"/>
    </source>
</evidence>
<protein>
    <submittedName>
        <fullName evidence="2">Uncharacterized protein</fullName>
    </submittedName>
</protein>
<name>A0ABD0SGW7_LOXSC</name>
<keyword evidence="1" id="KW-0812">Transmembrane</keyword>
<feature type="transmembrane region" description="Helical" evidence="1">
    <location>
        <begin position="22"/>
        <end position="42"/>
    </location>
</feature>
<reference evidence="2 3" key="1">
    <citation type="submission" date="2024-06" db="EMBL/GenBank/DDBJ databases">
        <title>A chromosome-level genome assembly of beet webworm, Loxostege sticticalis.</title>
        <authorList>
            <person name="Zhang Y."/>
        </authorList>
    </citation>
    <scope>NUCLEOTIDE SEQUENCE [LARGE SCALE GENOMIC DNA]</scope>
    <source>
        <strain evidence="2">AQ028</strain>
        <tissue evidence="2">Male pupae</tissue>
    </source>
</reference>
<dbReference type="AlphaFoldDB" id="A0ABD0SGW7"/>
<organism evidence="2 3">
    <name type="scientific">Loxostege sticticalis</name>
    <name type="common">Beet webworm moth</name>
    <dbReference type="NCBI Taxonomy" id="481309"/>
    <lineage>
        <taxon>Eukaryota</taxon>
        <taxon>Metazoa</taxon>
        <taxon>Ecdysozoa</taxon>
        <taxon>Arthropoda</taxon>
        <taxon>Hexapoda</taxon>
        <taxon>Insecta</taxon>
        <taxon>Pterygota</taxon>
        <taxon>Neoptera</taxon>
        <taxon>Endopterygota</taxon>
        <taxon>Lepidoptera</taxon>
        <taxon>Glossata</taxon>
        <taxon>Ditrysia</taxon>
        <taxon>Pyraloidea</taxon>
        <taxon>Crambidae</taxon>
        <taxon>Pyraustinae</taxon>
        <taxon>Loxostege</taxon>
    </lineage>
</organism>
<evidence type="ECO:0000313" key="3">
    <source>
        <dbReference type="Proteomes" id="UP001549921"/>
    </source>
</evidence>